<comment type="similarity">
    <text evidence="1">Belongs to the non-flavoprotein flavin reductase family.</text>
</comment>
<name>A0A9X3Z8A4_9PROT</name>
<comment type="caution">
    <text evidence="4">The sequence shown here is derived from an EMBL/GenBank/DDBJ whole genome shotgun (WGS) entry which is preliminary data.</text>
</comment>
<dbReference type="SUPFAM" id="SSF50475">
    <property type="entry name" value="FMN-binding split barrel"/>
    <property type="match status" value="1"/>
</dbReference>
<keyword evidence="2" id="KW-0560">Oxidoreductase</keyword>
<evidence type="ECO:0000259" key="3">
    <source>
        <dbReference type="SMART" id="SM00903"/>
    </source>
</evidence>
<dbReference type="PANTHER" id="PTHR30466:SF11">
    <property type="entry name" value="FLAVIN-DEPENDENT MONOOXYGENASE, REDUCTASE SUBUNIT HSAB"/>
    <property type="match status" value="1"/>
</dbReference>
<reference evidence="4" key="1">
    <citation type="submission" date="2022-08" db="EMBL/GenBank/DDBJ databases">
        <authorList>
            <person name="Vandamme P."/>
            <person name="Hettiarachchi A."/>
            <person name="Peeters C."/>
            <person name="Cnockaert M."/>
            <person name="Carlier A."/>
        </authorList>
    </citation>
    <scope>NUCLEOTIDE SEQUENCE</scope>
    <source>
        <strain evidence="4">LMG 31809</strain>
    </source>
</reference>
<gene>
    <name evidence="4" type="ORF">NYP16_13840</name>
</gene>
<accession>A0A9X3Z8A4</accession>
<evidence type="ECO:0000256" key="2">
    <source>
        <dbReference type="ARBA" id="ARBA00023002"/>
    </source>
</evidence>
<dbReference type="InterPro" id="IPR012349">
    <property type="entry name" value="Split_barrel_FMN-bd"/>
</dbReference>
<dbReference type="RefSeq" id="WP_274944743.1">
    <property type="nucleotide sequence ID" value="NZ_JANWOI010000005.1"/>
</dbReference>
<dbReference type="AlphaFoldDB" id="A0A9X3Z8A4"/>
<protein>
    <submittedName>
        <fullName evidence="4">Flavin reductase family protein</fullName>
    </submittedName>
</protein>
<dbReference type="PANTHER" id="PTHR30466">
    <property type="entry name" value="FLAVIN REDUCTASE"/>
    <property type="match status" value="1"/>
</dbReference>
<evidence type="ECO:0000313" key="5">
    <source>
        <dbReference type="Proteomes" id="UP001141619"/>
    </source>
</evidence>
<dbReference type="GO" id="GO:0042602">
    <property type="term" value="F:riboflavin reductase (NADPH) activity"/>
    <property type="evidence" value="ECO:0007669"/>
    <property type="project" value="TreeGrafter"/>
</dbReference>
<proteinExistence type="inferred from homology"/>
<reference evidence="4" key="2">
    <citation type="journal article" date="2023" name="Syst. Appl. Microbiol.">
        <title>Govania unica gen. nov., sp. nov., a rare biosphere bacterium that represents a novel family in the class Alphaproteobacteria.</title>
        <authorList>
            <person name="Vandamme P."/>
            <person name="Peeters C."/>
            <person name="Hettiarachchi A."/>
            <person name="Cnockaert M."/>
            <person name="Carlier A."/>
        </authorList>
    </citation>
    <scope>NUCLEOTIDE SEQUENCE</scope>
    <source>
        <strain evidence="4">LMG 31809</strain>
    </source>
</reference>
<dbReference type="Proteomes" id="UP001141619">
    <property type="component" value="Unassembled WGS sequence"/>
</dbReference>
<sequence length="179" mass="19337">MSASGEYLMFYRSFGGPKMTVSIDCFKRGMRQLASGVSVVTSRFEDNLAGMTVTAVASLSAEPPKLLVCLNRAGQTFDMVRQSRIMCVNILSAEQTELAAAFARSSENKFAGCDWDIAKTGAPIIREAAVSFDCRIDNIIDAGTHGIVIGEILDIIIAEEANCLVYKNGQYGTLMMKTG</sequence>
<dbReference type="SMART" id="SM00903">
    <property type="entry name" value="Flavin_Reduct"/>
    <property type="match status" value="1"/>
</dbReference>
<dbReference type="Gene3D" id="2.30.110.10">
    <property type="entry name" value="Electron Transport, Fmn-binding Protein, Chain A"/>
    <property type="match status" value="1"/>
</dbReference>
<feature type="domain" description="Flavin reductase like" evidence="3">
    <location>
        <begin position="30"/>
        <end position="173"/>
    </location>
</feature>
<evidence type="ECO:0000256" key="1">
    <source>
        <dbReference type="ARBA" id="ARBA00008898"/>
    </source>
</evidence>
<evidence type="ECO:0000313" key="4">
    <source>
        <dbReference type="EMBL" id="MDA5195032.1"/>
    </source>
</evidence>
<dbReference type="InterPro" id="IPR050268">
    <property type="entry name" value="NADH-dep_flavin_reductase"/>
</dbReference>
<dbReference type="InterPro" id="IPR002563">
    <property type="entry name" value="Flavin_Rdtase-like_dom"/>
</dbReference>
<dbReference type="GO" id="GO:0010181">
    <property type="term" value="F:FMN binding"/>
    <property type="evidence" value="ECO:0007669"/>
    <property type="project" value="InterPro"/>
</dbReference>
<keyword evidence="5" id="KW-1185">Reference proteome</keyword>
<dbReference type="Pfam" id="PF01613">
    <property type="entry name" value="Flavin_Reduct"/>
    <property type="match status" value="1"/>
</dbReference>
<dbReference type="EMBL" id="JANWOI010000005">
    <property type="protein sequence ID" value="MDA5195032.1"/>
    <property type="molecule type" value="Genomic_DNA"/>
</dbReference>
<organism evidence="4 5">
    <name type="scientific">Govanella unica</name>
    <dbReference type="NCBI Taxonomy" id="2975056"/>
    <lineage>
        <taxon>Bacteria</taxon>
        <taxon>Pseudomonadati</taxon>
        <taxon>Pseudomonadota</taxon>
        <taxon>Alphaproteobacteria</taxon>
        <taxon>Emcibacterales</taxon>
        <taxon>Govanellaceae</taxon>
        <taxon>Govanella</taxon>
    </lineage>
</organism>